<accession>A0A392UYN7</accession>
<organism evidence="2 3">
    <name type="scientific">Trifolium medium</name>
    <dbReference type="NCBI Taxonomy" id="97028"/>
    <lineage>
        <taxon>Eukaryota</taxon>
        <taxon>Viridiplantae</taxon>
        <taxon>Streptophyta</taxon>
        <taxon>Embryophyta</taxon>
        <taxon>Tracheophyta</taxon>
        <taxon>Spermatophyta</taxon>
        <taxon>Magnoliopsida</taxon>
        <taxon>eudicotyledons</taxon>
        <taxon>Gunneridae</taxon>
        <taxon>Pentapetalae</taxon>
        <taxon>rosids</taxon>
        <taxon>fabids</taxon>
        <taxon>Fabales</taxon>
        <taxon>Fabaceae</taxon>
        <taxon>Papilionoideae</taxon>
        <taxon>50 kb inversion clade</taxon>
        <taxon>NPAAA clade</taxon>
        <taxon>Hologalegina</taxon>
        <taxon>IRL clade</taxon>
        <taxon>Trifolieae</taxon>
        <taxon>Trifolium</taxon>
    </lineage>
</organism>
<evidence type="ECO:0000256" key="1">
    <source>
        <dbReference type="SAM" id="SignalP"/>
    </source>
</evidence>
<feature type="non-terminal residue" evidence="2">
    <location>
        <position position="50"/>
    </location>
</feature>
<feature type="signal peptide" evidence="1">
    <location>
        <begin position="1"/>
        <end position="15"/>
    </location>
</feature>
<reference evidence="2 3" key="1">
    <citation type="journal article" date="2018" name="Front. Plant Sci.">
        <title>Red Clover (Trifolium pratense) and Zigzag Clover (T. medium) - A Picture of Genomic Similarities and Differences.</title>
        <authorList>
            <person name="Dluhosova J."/>
            <person name="Istvanek J."/>
            <person name="Nedelnik J."/>
            <person name="Repkova J."/>
        </authorList>
    </citation>
    <scope>NUCLEOTIDE SEQUENCE [LARGE SCALE GENOMIC DNA]</scope>
    <source>
        <strain evidence="3">cv. 10/8</strain>
        <tissue evidence="2">Leaf</tissue>
    </source>
</reference>
<dbReference type="Proteomes" id="UP000265520">
    <property type="component" value="Unassembled WGS sequence"/>
</dbReference>
<evidence type="ECO:0000313" key="2">
    <source>
        <dbReference type="EMBL" id="MCI79981.1"/>
    </source>
</evidence>
<evidence type="ECO:0000313" key="3">
    <source>
        <dbReference type="Proteomes" id="UP000265520"/>
    </source>
</evidence>
<keyword evidence="3" id="KW-1185">Reference proteome</keyword>
<comment type="caution">
    <text evidence="2">The sequence shown here is derived from an EMBL/GenBank/DDBJ whole genome shotgun (WGS) entry which is preliminary data.</text>
</comment>
<dbReference type="EMBL" id="LXQA010985287">
    <property type="protein sequence ID" value="MCI79981.1"/>
    <property type="molecule type" value="Genomic_DNA"/>
</dbReference>
<name>A0A392UYN7_9FABA</name>
<sequence>MHLLLLVTVVVTAASVDNTVVVTAASVDNTTVVTAASVTAYVLLHLLHLL</sequence>
<feature type="chain" id="PRO_5017365802" evidence="1">
    <location>
        <begin position="16"/>
        <end position="50"/>
    </location>
</feature>
<keyword evidence="1" id="KW-0732">Signal</keyword>
<protein>
    <submittedName>
        <fullName evidence="2">Uncharacterized protein</fullName>
    </submittedName>
</protein>
<dbReference type="AlphaFoldDB" id="A0A392UYN7"/>
<proteinExistence type="predicted"/>